<proteinExistence type="predicted"/>
<dbReference type="OrthoDB" id="10062280at2759"/>
<reference evidence="5" key="1">
    <citation type="submission" date="2025-08" db="UniProtKB">
        <authorList>
            <consortium name="RefSeq"/>
        </authorList>
    </citation>
    <scope>IDENTIFICATION</scope>
    <source>
        <tissue evidence="5">Whole organism</tissue>
    </source>
</reference>
<dbReference type="GO" id="GO:0016779">
    <property type="term" value="F:nucleotidyltransferase activity"/>
    <property type="evidence" value="ECO:0007669"/>
    <property type="project" value="UniProtKB-KW"/>
</dbReference>
<gene>
    <name evidence="5" type="primary">LOC108680617</name>
</gene>
<sequence>MELLQSSDVIALAHPSDVRTGEGHGVYVLDPRPSTTADVRVQSVLEVLQKPSRALMQAKGAIVKREISVGGPVEEMVYSDSVFWLSHRVYDALLSWYEDHTPLQEEFDAYAHLLPAFGDRIQDSKNENVRKHAESVSDFDKKVEGEKVDFEDDAKLTKRPRLVNDAGERSVQLCKTSHEFLVDMKNIMKNRSLKVIVLERSKFHHLGSMREYVDNLTSSRSLKQELRLQNIMKCNLKKFCNTDLVKNLVIMGCFVGDSVKCDIASDRRAVLEWSLIDVPIVIENDVLLSNCDTRLDPAVQILQTDIKIKIFENVVMHTVPIKVNNTIMYVTCVLNINDDIKFSTHELNKISYFGCDMSSVIRILDYDEKQVLANEKKISLWNLRLFPSATTANVSFWKSYSMINRLLNKTCGTTELTKVHYNTEKLYSLKDLSEAKDLDTLLNDRHKLLIKIGTNLQAML</sequence>
<dbReference type="OMA" id="CDINIAV"/>
<keyword evidence="5" id="KW-0548">Nucleotidyltransferase</keyword>
<dbReference type="KEGG" id="hazt:108680617"/>
<feature type="domain" description="GDP-fucose pyrophosphorylase" evidence="3">
    <location>
        <begin position="4"/>
        <end position="124"/>
    </location>
</feature>
<keyword evidence="4" id="KW-1185">Reference proteome</keyword>
<dbReference type="PANTHER" id="PTHR15045:SF1">
    <property type="entry name" value="FUCOSE-1-PHOSPHATE GUANYLYLTRANSFERASE"/>
    <property type="match status" value="1"/>
</dbReference>
<protein>
    <submittedName>
        <fullName evidence="5">Fucose-1-phosphate guanylyltransferase</fullName>
    </submittedName>
</protein>
<evidence type="ECO:0000313" key="5">
    <source>
        <dbReference type="RefSeq" id="XP_018024980.1"/>
    </source>
</evidence>
<keyword evidence="2" id="KW-0547">Nucleotide-binding</keyword>
<accession>A0A8B7PG62</accession>
<dbReference type="GO" id="GO:0000166">
    <property type="term" value="F:nucleotide binding"/>
    <property type="evidence" value="ECO:0007669"/>
    <property type="project" value="UniProtKB-KW"/>
</dbReference>
<dbReference type="Pfam" id="PF07959">
    <property type="entry name" value="Fucose_pyrophosphorylase"/>
    <property type="match status" value="2"/>
</dbReference>
<dbReference type="RefSeq" id="XP_018024980.1">
    <property type="nucleotide sequence ID" value="XM_018169491.1"/>
</dbReference>
<evidence type="ECO:0000259" key="3">
    <source>
        <dbReference type="Pfam" id="PF07959"/>
    </source>
</evidence>
<dbReference type="InterPro" id="IPR012887">
    <property type="entry name" value="GDP_fucose_pyrophosphorylase"/>
</dbReference>
<evidence type="ECO:0000313" key="4">
    <source>
        <dbReference type="Proteomes" id="UP000694843"/>
    </source>
</evidence>
<dbReference type="AlphaFoldDB" id="A0A8B7PG62"/>
<dbReference type="PANTHER" id="PTHR15045">
    <property type="entry name" value="FUCOSE-1-PHOSPHATE GUANYLYLTRANSFERASE"/>
    <property type="match status" value="1"/>
</dbReference>
<evidence type="ECO:0000256" key="1">
    <source>
        <dbReference type="ARBA" id="ARBA00022679"/>
    </source>
</evidence>
<dbReference type="Proteomes" id="UP000694843">
    <property type="component" value="Unplaced"/>
</dbReference>
<evidence type="ECO:0000256" key="2">
    <source>
        <dbReference type="ARBA" id="ARBA00022741"/>
    </source>
</evidence>
<feature type="domain" description="GDP-fucose pyrophosphorylase" evidence="3">
    <location>
        <begin position="186"/>
        <end position="389"/>
    </location>
</feature>
<dbReference type="GO" id="GO:0042350">
    <property type="term" value="P:GDP-L-fucose biosynthetic process"/>
    <property type="evidence" value="ECO:0007669"/>
    <property type="project" value="UniProtKB-ARBA"/>
</dbReference>
<keyword evidence="1" id="KW-0808">Transferase</keyword>
<name>A0A8B7PG62_HYAAZ</name>
<organism evidence="4 5">
    <name type="scientific">Hyalella azteca</name>
    <name type="common">Amphipod</name>
    <dbReference type="NCBI Taxonomy" id="294128"/>
    <lineage>
        <taxon>Eukaryota</taxon>
        <taxon>Metazoa</taxon>
        <taxon>Ecdysozoa</taxon>
        <taxon>Arthropoda</taxon>
        <taxon>Crustacea</taxon>
        <taxon>Multicrustacea</taxon>
        <taxon>Malacostraca</taxon>
        <taxon>Eumalacostraca</taxon>
        <taxon>Peracarida</taxon>
        <taxon>Amphipoda</taxon>
        <taxon>Senticaudata</taxon>
        <taxon>Talitrida</taxon>
        <taxon>Talitroidea</taxon>
        <taxon>Hyalellidae</taxon>
        <taxon>Hyalella</taxon>
    </lineage>
</organism>
<dbReference type="GeneID" id="108680617"/>